<dbReference type="PANTHER" id="PTHR34580">
    <property type="match status" value="1"/>
</dbReference>
<dbReference type="STRING" id="1317124.DW2_16495"/>
<organism evidence="2 3">
    <name type="scientific">Thioclava atlantica</name>
    <dbReference type="NCBI Taxonomy" id="1317124"/>
    <lineage>
        <taxon>Bacteria</taxon>
        <taxon>Pseudomonadati</taxon>
        <taxon>Pseudomonadota</taxon>
        <taxon>Alphaproteobacteria</taxon>
        <taxon>Rhodobacterales</taxon>
        <taxon>Paracoccaceae</taxon>
        <taxon>Thioclava</taxon>
    </lineage>
</organism>
<dbReference type="Pfam" id="PF25583">
    <property type="entry name" value="WCX"/>
    <property type="match status" value="1"/>
</dbReference>
<dbReference type="PANTHER" id="PTHR34580:SF1">
    <property type="entry name" value="PROTEIN PAFC"/>
    <property type="match status" value="1"/>
</dbReference>
<evidence type="ECO:0000313" key="3">
    <source>
        <dbReference type="Proteomes" id="UP000028607"/>
    </source>
</evidence>
<keyword evidence="3" id="KW-1185">Reference proteome</keyword>
<dbReference type="InterPro" id="IPR057727">
    <property type="entry name" value="WCX_dom"/>
</dbReference>
<comment type="caution">
    <text evidence="2">The sequence shown here is derived from an EMBL/GenBank/DDBJ whole genome shotgun (WGS) entry which is preliminary data.</text>
</comment>
<accession>A0A085TSZ8</accession>
<evidence type="ECO:0000259" key="1">
    <source>
        <dbReference type="Pfam" id="PF25583"/>
    </source>
</evidence>
<proteinExistence type="predicted"/>
<feature type="domain" description="WCX" evidence="1">
    <location>
        <begin position="40"/>
        <end position="118"/>
    </location>
</feature>
<dbReference type="EMBL" id="AQRC01000015">
    <property type="protein sequence ID" value="KFE33845.1"/>
    <property type="molecule type" value="Genomic_DNA"/>
</dbReference>
<protein>
    <submittedName>
        <fullName evidence="2">DeoR family transcriptional regulator</fullName>
    </submittedName>
</protein>
<reference evidence="3" key="1">
    <citation type="submission" date="2013-04" db="EMBL/GenBank/DDBJ databases">
        <title>Thioclava sp. 13D2W-2 Genome Sequencing.</title>
        <authorList>
            <person name="Lai Q."/>
            <person name="Li G."/>
            <person name="Shao Z."/>
        </authorList>
    </citation>
    <scope>NUCLEOTIDE SEQUENCE [LARGE SCALE GENOMIC DNA]</scope>
    <source>
        <strain evidence="3">13D2W-2</strain>
    </source>
</reference>
<sequence>MLFRLDRVANPEVLNVPAWADEGFDLEEFAAQSFGVFQEEPEDVVLRFDSAVHDEASVFEFHQEQETRTLADGRLEVSFCSGGFVELAWHLFRWGGGVEIVSPEVLKATMREQLQKAAARL</sequence>
<evidence type="ECO:0000313" key="2">
    <source>
        <dbReference type="EMBL" id="KFE33845.1"/>
    </source>
</evidence>
<dbReference type="AlphaFoldDB" id="A0A085TSZ8"/>
<reference evidence="2 3" key="2">
    <citation type="journal article" date="2015" name="Antonie Van Leeuwenhoek">
        <title>Thioclava indica sp. nov., isolated from surface seawater of the Indian Ocean.</title>
        <authorList>
            <person name="Liu Y."/>
            <person name="Lai Q."/>
            <person name="Du J."/>
            <person name="Xu H."/>
            <person name="Jiang L."/>
            <person name="Shao Z."/>
        </authorList>
    </citation>
    <scope>NUCLEOTIDE SEQUENCE [LARGE SCALE GENOMIC DNA]</scope>
    <source>
        <strain evidence="2 3">13D2W-2</strain>
    </source>
</reference>
<dbReference type="eggNOG" id="COG2378">
    <property type="taxonomic scope" value="Bacteria"/>
</dbReference>
<name>A0A085TSZ8_9RHOB</name>
<gene>
    <name evidence="2" type="ORF">DW2_16495</name>
</gene>
<dbReference type="Proteomes" id="UP000028607">
    <property type="component" value="Unassembled WGS sequence"/>
</dbReference>
<dbReference type="InterPro" id="IPR051534">
    <property type="entry name" value="CBASS_pafABC_assoc_protein"/>
</dbReference>